<evidence type="ECO:0000313" key="11">
    <source>
        <dbReference type="Proteomes" id="UP000233565"/>
    </source>
</evidence>
<evidence type="ECO:0000256" key="7">
    <source>
        <dbReference type="SAM" id="Phobius"/>
    </source>
</evidence>
<evidence type="ECO:0000256" key="2">
    <source>
        <dbReference type="ARBA" id="ARBA00005779"/>
    </source>
</evidence>
<dbReference type="AlphaFoldDB" id="A0A1I0Z8H4"/>
<evidence type="ECO:0000256" key="5">
    <source>
        <dbReference type="ARBA" id="ARBA00022989"/>
    </source>
</evidence>
<comment type="similarity">
    <text evidence="2">Belongs to the UPF0719 family.</text>
</comment>
<dbReference type="EMBL" id="FOKC01000005">
    <property type="protein sequence ID" value="SFB20533.1"/>
    <property type="molecule type" value="Genomic_DNA"/>
</dbReference>
<dbReference type="GO" id="GO:0005886">
    <property type="term" value="C:plasma membrane"/>
    <property type="evidence" value="ECO:0007669"/>
    <property type="project" value="UniProtKB-SubCell"/>
</dbReference>
<organism evidence="9 10">
    <name type="scientific">Nocardioides alpinus</name>
    <dbReference type="NCBI Taxonomy" id="748909"/>
    <lineage>
        <taxon>Bacteria</taxon>
        <taxon>Bacillati</taxon>
        <taxon>Actinomycetota</taxon>
        <taxon>Actinomycetes</taxon>
        <taxon>Propionibacteriales</taxon>
        <taxon>Nocardioidaceae</taxon>
        <taxon>Nocardioides</taxon>
    </lineage>
</organism>
<dbReference type="STRING" id="748909.SAMN05192575_10526"/>
<feature type="transmembrane region" description="Helical" evidence="7">
    <location>
        <begin position="7"/>
        <end position="29"/>
    </location>
</feature>
<evidence type="ECO:0000313" key="9">
    <source>
        <dbReference type="EMBL" id="SFB20533.1"/>
    </source>
</evidence>
<dbReference type="EMBL" id="PJBV01000034">
    <property type="protein sequence ID" value="PKH38262.1"/>
    <property type="molecule type" value="Genomic_DNA"/>
</dbReference>
<dbReference type="RefSeq" id="WP_091198810.1">
    <property type="nucleotide sequence ID" value="NZ_FOKC01000005.1"/>
</dbReference>
<dbReference type="InterPro" id="IPR007140">
    <property type="entry name" value="DUF350"/>
</dbReference>
<comment type="subcellular location">
    <subcellularLocation>
        <location evidence="1">Cell membrane</location>
        <topology evidence="1">Multi-pass membrane protein</topology>
    </subcellularLocation>
</comment>
<evidence type="ECO:0000256" key="4">
    <source>
        <dbReference type="ARBA" id="ARBA00022692"/>
    </source>
</evidence>
<proteinExistence type="inferred from homology"/>
<dbReference type="Proteomes" id="UP000199113">
    <property type="component" value="Unassembled WGS sequence"/>
</dbReference>
<evidence type="ECO:0000313" key="8">
    <source>
        <dbReference type="EMBL" id="PKH38262.1"/>
    </source>
</evidence>
<reference evidence="10" key="2">
    <citation type="submission" date="2016-10" db="EMBL/GenBank/DDBJ databases">
        <authorList>
            <person name="Varghese N."/>
            <person name="Submissions S."/>
        </authorList>
    </citation>
    <scope>NUCLEOTIDE SEQUENCE [LARGE SCALE GENOMIC DNA]</scope>
    <source>
        <strain evidence="10">CGMCC 1.10697</strain>
    </source>
</reference>
<keyword evidence="4 7" id="KW-0812">Transmembrane</keyword>
<accession>A0A1I0Z8H4</accession>
<feature type="transmembrane region" description="Helical" evidence="7">
    <location>
        <begin position="131"/>
        <end position="151"/>
    </location>
</feature>
<feature type="transmembrane region" description="Helical" evidence="7">
    <location>
        <begin position="86"/>
        <end position="111"/>
    </location>
</feature>
<gene>
    <name evidence="8" type="ORF">CXG46_16000</name>
    <name evidence="9" type="ORF">SAMN05192575_10526</name>
</gene>
<evidence type="ECO:0000313" key="10">
    <source>
        <dbReference type="Proteomes" id="UP000199113"/>
    </source>
</evidence>
<evidence type="ECO:0000256" key="3">
    <source>
        <dbReference type="ARBA" id="ARBA00022475"/>
    </source>
</evidence>
<dbReference type="Pfam" id="PF03994">
    <property type="entry name" value="DUF350"/>
    <property type="match status" value="1"/>
</dbReference>
<evidence type="ECO:0000256" key="6">
    <source>
        <dbReference type="ARBA" id="ARBA00023136"/>
    </source>
</evidence>
<dbReference type="Proteomes" id="UP000233565">
    <property type="component" value="Unassembled WGS sequence"/>
</dbReference>
<sequence length="152" mass="15631">MTDLLNALAHAVAYALVGGAMLVAAYYVLDLATPGHLGTHLRGVDENGMESVHAHSRSAGVVTSAWLVSNAAVLFTAIWTNGETSLGWALAWTISFGALGIALNTLMFFAVEAITPGNLRKIVTEPGPVRPLAYVAASVALSVGAIVCASIA</sequence>
<keyword evidence="6 7" id="KW-0472">Membrane</keyword>
<dbReference type="OrthoDB" id="5191770at2"/>
<reference evidence="8 11" key="3">
    <citation type="submission" date="2017-12" db="EMBL/GenBank/DDBJ databases">
        <title>Pharmacopeia of the Arctic Ocean.</title>
        <authorList>
            <person name="Collins E."/>
            <person name="Ducluzeau A.-L."/>
        </authorList>
    </citation>
    <scope>NUCLEOTIDE SEQUENCE [LARGE SCALE GENOMIC DNA]</scope>
    <source>
        <strain evidence="8 11">DSM 23325</strain>
    </source>
</reference>
<keyword evidence="5 7" id="KW-1133">Transmembrane helix</keyword>
<reference evidence="9" key="1">
    <citation type="submission" date="2016-10" db="EMBL/GenBank/DDBJ databases">
        <authorList>
            <person name="de Groot N.N."/>
        </authorList>
    </citation>
    <scope>NUCLEOTIDE SEQUENCE [LARGE SCALE GENOMIC DNA]</scope>
    <source>
        <strain evidence="9">CGMCC 1.10697</strain>
    </source>
</reference>
<feature type="transmembrane region" description="Helical" evidence="7">
    <location>
        <begin position="59"/>
        <end position="79"/>
    </location>
</feature>
<keyword evidence="3" id="KW-1003">Cell membrane</keyword>
<keyword evidence="11" id="KW-1185">Reference proteome</keyword>
<protein>
    <submittedName>
        <fullName evidence="8">DUF350 domain-containing protein</fullName>
    </submittedName>
</protein>
<name>A0A1I0Z8H4_9ACTN</name>
<evidence type="ECO:0000256" key="1">
    <source>
        <dbReference type="ARBA" id="ARBA00004651"/>
    </source>
</evidence>